<comment type="caution">
    <text evidence="3">The sequence shown here is derived from an EMBL/GenBank/DDBJ whole genome shotgun (WGS) entry which is preliminary data.</text>
</comment>
<keyword evidence="1" id="KW-0378">Hydrolase</keyword>
<dbReference type="Gene3D" id="1.20.58.2150">
    <property type="match status" value="1"/>
</dbReference>
<reference evidence="3 4" key="1">
    <citation type="submission" date="2016-07" db="EMBL/GenBank/DDBJ databases">
        <title>Characterization of isolates of Eisenbergiella tayi derived from blood cultures, using whole genome sequencing.</title>
        <authorList>
            <person name="Burdz T."/>
            <person name="Wiebe D."/>
            <person name="Huynh C."/>
            <person name="Bernard K."/>
        </authorList>
    </citation>
    <scope>NUCLEOTIDE SEQUENCE [LARGE SCALE GENOMIC DNA]</scope>
    <source>
        <strain evidence="3 4">NML 120489</strain>
    </source>
</reference>
<evidence type="ECO:0000259" key="2">
    <source>
        <dbReference type="Pfam" id="PF17829"/>
    </source>
</evidence>
<accession>A0A1E3ANK5</accession>
<organism evidence="3 4">
    <name type="scientific">Eisenbergiella tayi</name>
    <dbReference type="NCBI Taxonomy" id="1432052"/>
    <lineage>
        <taxon>Bacteria</taxon>
        <taxon>Bacillati</taxon>
        <taxon>Bacillota</taxon>
        <taxon>Clostridia</taxon>
        <taxon>Lachnospirales</taxon>
        <taxon>Lachnospiraceae</taxon>
        <taxon>Eisenbergiella</taxon>
    </lineage>
</organism>
<dbReference type="InterPro" id="IPR042301">
    <property type="entry name" value="GH115_sf"/>
</dbReference>
<feature type="domain" description="Gylcosyl hydrolase 115 C-terminal" evidence="2">
    <location>
        <begin position="768"/>
        <end position="943"/>
    </location>
</feature>
<sequence>MKKAGDFVLLEAGQKIRIIYSEKENSAVKCAILNLAEDIKKVCDCVVEPGNITGRTAQENEPEIIVATMDTPWFSEIMPVAVLPALEKIRDAQGVGRWEAYLHQISDNSFCIIGADRRGTVFGIYDLSEQIGVSPWYFWADVPVRKKNRFAFSNDYCKVDWPDVQYRGIFLNDEEELDAWSKIHTKDDTIGPETYAHIFELLLRLKANYIWPAMHVNYFNSDPENGRLAEKMGIVVGTSHCDMLLRSNQNEWTPWLKKKNYENIRYDYSLSGENREIIQEYWAESVEMNRNYEVCYTVGMRGIHDSGFVTEVIDQDTSLTQSERTEKKIHLLEKVISDQREILKEVLGEEKGNSVPQTFIPYKEVLDLYDGGLQVPEDVTLIWVDDNFGYMRRYPGKEEQERKGGNGLYYHASYWASPGMSYLFFNSIPLAQTGNELKKCWESGIRKMWVLNVGALKPLEIDTEFFLRYSWEAGKNTSNTKDVTQFISRWINRNFSGNFGMDAAEIYNLFAQINNVCKPEHLQSDKFSQNAYGNEAKYRIDILKDLSDRAGKIYQFLPEEEKDAFFELFLMKLQASYYINASFYFADRSRFFWEQGGMQAADSYLEKSRQMDRRKQELLYYYNHLMQDGKWEGILTPESFSPPPTVLYPAAKPALVIGAASLGVIREDNFIFHSHGGIEKIITLFNKGCGEIGYKAAVPKWLEVSETEGCVAAEKILTVRIRESERKICFEQGRTGQIIITGEDGIRYEIEIQAEKETAYPYREHAFYAEADGYISIPADGYSENVCTKEAAWRKIEYLGRGWGAAMEAFLESAQDSAIESDAPGISDIRQDCYLKYPFFLENSGAFLLEIHRFLTLNPTGKVRFAVGVDNERPVLIETDTVDEWKGCWKDAVMNDGEKLYHMLPWLSSGYHILKIYPVDQYVTLNKLVIYTEKWKESNFGPFESAFYDGIKWNTAKGADMIPVNTEENQSGFWRELYGNPADRELLLPMLYAAPDFWKTERLYTRSDEKENRLGAVRYTCCQDGTKDILHQFGEGLFMEVDGIAAFEAEYALENSENAYVTASLPDGKYYWSHTQAETDGGSGFAMMIEGKGRYWENALEGPGMHYRIRIQNPGTYFVWLLMKFEDADSDSCYLLADGMQQDADRIFSSHGGFFTYSMKQRWHWRAVAALDLNAGEHILSVMGKKSGLRIDRIYMTQGNEWPPVDGDWRESRRILFE</sequence>
<dbReference type="GO" id="GO:0005975">
    <property type="term" value="P:carbohydrate metabolic process"/>
    <property type="evidence" value="ECO:0007669"/>
    <property type="project" value="UniProtKB-ARBA"/>
</dbReference>
<dbReference type="PATRIC" id="fig|1432052.3.peg.5208"/>
<protein>
    <recommendedName>
        <fullName evidence="2">Gylcosyl hydrolase 115 C-terminal domain-containing protein</fullName>
    </recommendedName>
</protein>
<dbReference type="EMBL" id="MCGI01000004">
    <property type="protein sequence ID" value="ODM10327.1"/>
    <property type="molecule type" value="Genomic_DNA"/>
</dbReference>
<name>A0A1E3ANK5_9FIRM</name>
<dbReference type="InterPro" id="IPR029018">
    <property type="entry name" value="Hex-like_dom2"/>
</dbReference>
<dbReference type="RefSeq" id="WP_069158510.1">
    <property type="nucleotide sequence ID" value="NZ_DBFYTC010000135.1"/>
</dbReference>
<dbReference type="Gene3D" id="3.30.379.10">
    <property type="entry name" value="Chitobiase/beta-hexosaminidase domain 2-like"/>
    <property type="match status" value="1"/>
</dbReference>
<dbReference type="Gene3D" id="2.60.120.260">
    <property type="entry name" value="Galactose-binding domain-like"/>
    <property type="match status" value="1"/>
</dbReference>
<dbReference type="Pfam" id="PF17829">
    <property type="entry name" value="GH115_C"/>
    <property type="match status" value="1"/>
</dbReference>
<dbReference type="InterPro" id="IPR031924">
    <property type="entry name" value="GH115"/>
</dbReference>
<gene>
    <name evidence="3" type="ORF">BEH84_04699</name>
</gene>
<evidence type="ECO:0000313" key="3">
    <source>
        <dbReference type="EMBL" id="ODM10327.1"/>
    </source>
</evidence>
<dbReference type="Gene3D" id="3.20.20.520">
    <property type="entry name" value="Glycosyl hydrolase family 115"/>
    <property type="match status" value="1"/>
</dbReference>
<dbReference type="PANTHER" id="PTHR37842:SF2">
    <property type="entry name" value="GYLCOSYL HYDROLASE 115 C-TERMINAL DOMAIN-CONTAINING PROTEIN"/>
    <property type="match status" value="1"/>
</dbReference>
<dbReference type="Proteomes" id="UP000095003">
    <property type="component" value="Unassembled WGS sequence"/>
</dbReference>
<evidence type="ECO:0000256" key="1">
    <source>
        <dbReference type="ARBA" id="ARBA00022801"/>
    </source>
</evidence>
<dbReference type="GO" id="GO:0016787">
    <property type="term" value="F:hydrolase activity"/>
    <property type="evidence" value="ECO:0007669"/>
    <property type="project" value="UniProtKB-KW"/>
</dbReference>
<dbReference type="Pfam" id="PF15979">
    <property type="entry name" value="Glyco_hydro_115"/>
    <property type="match status" value="1"/>
</dbReference>
<evidence type="ECO:0000313" key="4">
    <source>
        <dbReference type="Proteomes" id="UP000095003"/>
    </source>
</evidence>
<dbReference type="InterPro" id="IPR041437">
    <property type="entry name" value="GH115_C"/>
</dbReference>
<proteinExistence type="predicted"/>
<dbReference type="AlphaFoldDB" id="A0A1E3ANK5"/>
<dbReference type="PANTHER" id="PTHR37842">
    <property type="match status" value="1"/>
</dbReference>
<dbReference type="Gene3D" id="2.60.120.1620">
    <property type="match status" value="1"/>
</dbReference>